<proteinExistence type="predicted"/>
<evidence type="ECO:0000256" key="3">
    <source>
        <dbReference type="ARBA" id="ARBA00022840"/>
    </source>
</evidence>
<evidence type="ECO:0000259" key="5">
    <source>
        <dbReference type="PROSITE" id="PS50975"/>
    </source>
</evidence>
<dbReference type="EMBL" id="JAJIAO010000002">
    <property type="protein sequence ID" value="MCK8624319.1"/>
    <property type="molecule type" value="Genomic_DNA"/>
</dbReference>
<dbReference type="PANTHER" id="PTHR11609:SF5">
    <property type="entry name" value="PHOSPHORIBOSYLAMINOIMIDAZOLE CARBOXYLASE"/>
    <property type="match status" value="1"/>
</dbReference>
<dbReference type="PROSITE" id="PS50975">
    <property type="entry name" value="ATP_GRASP"/>
    <property type="match status" value="1"/>
</dbReference>
<gene>
    <name evidence="6" type="ORF">LNP07_02165</name>
</gene>
<dbReference type="InterPro" id="IPR011761">
    <property type="entry name" value="ATP-grasp"/>
</dbReference>
<reference evidence="6 7" key="1">
    <citation type="submission" date="2021-11" db="EMBL/GenBank/DDBJ databases">
        <title>Comparative genomics of bee honey and flower isolates.</title>
        <authorList>
            <person name="Bechtner J.D."/>
            <person name="Gallus M.K."/>
            <person name="Ehrmann M."/>
        </authorList>
    </citation>
    <scope>NUCLEOTIDE SEQUENCE [LARGE SCALE GENOMIC DNA]</scope>
    <source>
        <strain evidence="6 7">M161</strain>
    </source>
</reference>
<keyword evidence="3 4" id="KW-0067">ATP-binding</keyword>
<organism evidence="6 7">
    <name type="scientific">Apilactobacillus xinyiensis</name>
    <dbReference type="NCBI Taxonomy" id="2841032"/>
    <lineage>
        <taxon>Bacteria</taxon>
        <taxon>Bacillati</taxon>
        <taxon>Bacillota</taxon>
        <taxon>Bacilli</taxon>
        <taxon>Lactobacillales</taxon>
        <taxon>Lactobacillaceae</taxon>
        <taxon>Apilactobacillus</taxon>
    </lineage>
</organism>
<dbReference type="PANTHER" id="PTHR11609">
    <property type="entry name" value="PURINE BIOSYNTHESIS PROTEIN 6/7, PUR6/7"/>
    <property type="match status" value="1"/>
</dbReference>
<dbReference type="Pfam" id="PF02222">
    <property type="entry name" value="ATP-grasp"/>
    <property type="match status" value="1"/>
</dbReference>
<dbReference type="Gene3D" id="3.30.1490.20">
    <property type="entry name" value="ATP-grasp fold, A domain"/>
    <property type="match status" value="1"/>
</dbReference>
<sequence>MNNINLGDSIGIIGSSIINLDLIAFLHNHGFKVGLYEDTKSTEMNKYVDYYNVSSLNDLDELKRFVHKSDFVIYNSENLDSDFIKQNAKFIQGNNVLDFIQDRIVAKTFFEQLNINTAPYVTVLNIEDLENGIKQIGFPAILKPIQKSTVNGDELILRSPNDLVYAEDILKSGTFILEAYLDDKKDYSIIVSKGLNGFQISPVINNYYDNPNEISATLSVNESIETIEELQDIARKLAMNVDYLGPFMISMYIGSNKVIYLDQISILLNSSIHLFKDIVFENYLRGILGNKLIPYQINNDKKTLYNFSLDNCENAFKIVMQDTDSRVKFYQDKRFNIGGYVIKTN</sequence>
<keyword evidence="2" id="KW-0658">Purine biosynthesis</keyword>
<protein>
    <submittedName>
        <fullName evidence="6">ATP-grasp domain-containing protein</fullName>
    </submittedName>
</protein>
<dbReference type="RefSeq" id="WP_220728658.1">
    <property type="nucleotide sequence ID" value="NZ_BPLM01000020.1"/>
</dbReference>
<evidence type="ECO:0000256" key="2">
    <source>
        <dbReference type="ARBA" id="ARBA00022755"/>
    </source>
</evidence>
<evidence type="ECO:0000313" key="7">
    <source>
        <dbReference type="Proteomes" id="UP001522905"/>
    </source>
</evidence>
<comment type="caution">
    <text evidence="6">The sequence shown here is derived from an EMBL/GenBank/DDBJ whole genome shotgun (WGS) entry which is preliminary data.</text>
</comment>
<evidence type="ECO:0000256" key="1">
    <source>
        <dbReference type="ARBA" id="ARBA00022741"/>
    </source>
</evidence>
<dbReference type="Gene3D" id="3.40.50.20">
    <property type="match status" value="1"/>
</dbReference>
<dbReference type="Gene3D" id="3.30.470.20">
    <property type="entry name" value="ATP-grasp fold, B domain"/>
    <property type="match status" value="1"/>
</dbReference>
<keyword evidence="7" id="KW-1185">Reference proteome</keyword>
<evidence type="ECO:0000256" key="4">
    <source>
        <dbReference type="PROSITE-ProRule" id="PRU00409"/>
    </source>
</evidence>
<evidence type="ECO:0000313" key="6">
    <source>
        <dbReference type="EMBL" id="MCK8624319.1"/>
    </source>
</evidence>
<feature type="domain" description="ATP-grasp" evidence="5">
    <location>
        <begin position="107"/>
        <end position="298"/>
    </location>
</feature>
<dbReference type="SUPFAM" id="SSF56059">
    <property type="entry name" value="Glutathione synthetase ATP-binding domain-like"/>
    <property type="match status" value="1"/>
</dbReference>
<keyword evidence="1 4" id="KW-0547">Nucleotide-binding</keyword>
<name>A0ABT0I0F7_9LACO</name>
<dbReference type="Proteomes" id="UP001522905">
    <property type="component" value="Unassembled WGS sequence"/>
</dbReference>
<accession>A0ABT0I0F7</accession>
<dbReference type="InterPro" id="IPR013815">
    <property type="entry name" value="ATP_grasp_subdomain_1"/>
</dbReference>
<dbReference type="InterPro" id="IPR003135">
    <property type="entry name" value="ATP-grasp_carboxylate-amine"/>
</dbReference>